<dbReference type="Proteomes" id="UP000515703">
    <property type="component" value="Chromosome"/>
</dbReference>
<dbReference type="InterPro" id="IPR000182">
    <property type="entry name" value="GNAT_dom"/>
</dbReference>
<dbReference type="GO" id="GO:0016747">
    <property type="term" value="F:acyltransferase activity, transferring groups other than amino-acyl groups"/>
    <property type="evidence" value="ECO:0007669"/>
    <property type="project" value="InterPro"/>
</dbReference>
<sequence>MKDIIYKQVGQEALSIYDSVSMAVDVEEIYEIHKTGNGMEGVSYHFYRKKVPPYVIDFAEDDSAVDWTKRFDVSNWAFFIAFDGEKAIGGAAVASKTEGVMMLEGRDDITVLWDLRVERGYKQHGIGKRLFDMASAWSKNNGFKRMKIECQNTNLPACNFYQKQGAKLCVINENGYKNSDEAMLLWYLDL</sequence>
<dbReference type="AlphaFoldDB" id="A0A7I8DSF5"/>
<feature type="domain" description="N-acetyltransferase" evidence="1">
    <location>
        <begin position="15"/>
        <end position="190"/>
    </location>
</feature>
<evidence type="ECO:0000313" key="3">
    <source>
        <dbReference type="Proteomes" id="UP000515703"/>
    </source>
</evidence>
<dbReference type="RefSeq" id="WP_185256310.1">
    <property type="nucleotide sequence ID" value="NZ_AP023368.1"/>
</dbReference>
<gene>
    <name evidence="2" type="ORF">bsdcttw_36980</name>
</gene>
<protein>
    <recommendedName>
        <fullName evidence="1">N-acetyltransferase domain-containing protein</fullName>
    </recommendedName>
</protein>
<evidence type="ECO:0000259" key="1">
    <source>
        <dbReference type="PROSITE" id="PS51186"/>
    </source>
</evidence>
<dbReference type="EMBL" id="AP023368">
    <property type="protein sequence ID" value="BCK00658.1"/>
    <property type="molecule type" value="Genomic_DNA"/>
</dbReference>
<dbReference type="CDD" id="cd04301">
    <property type="entry name" value="NAT_SF"/>
    <property type="match status" value="1"/>
</dbReference>
<dbReference type="Pfam" id="PF00583">
    <property type="entry name" value="Acetyltransf_1"/>
    <property type="match status" value="1"/>
</dbReference>
<dbReference type="PROSITE" id="PS51186">
    <property type="entry name" value="GNAT"/>
    <property type="match status" value="1"/>
</dbReference>
<reference evidence="2 3" key="1">
    <citation type="submission" date="2020-08" db="EMBL/GenBank/DDBJ databases">
        <title>Draft genome sequencing of an Anaerocolumna strain isolated from anoxic soil subjected to BSD treatment.</title>
        <authorList>
            <person name="Uek A."/>
            <person name="Tonouchi A."/>
        </authorList>
    </citation>
    <scope>NUCLEOTIDE SEQUENCE [LARGE SCALE GENOMIC DNA]</scope>
    <source>
        <strain evidence="2 3">CTTW</strain>
    </source>
</reference>
<reference evidence="2 3" key="2">
    <citation type="submission" date="2020-08" db="EMBL/GenBank/DDBJ databases">
        <authorList>
            <person name="Ueki A."/>
            <person name="Tonouchi A."/>
        </authorList>
    </citation>
    <scope>NUCLEOTIDE SEQUENCE [LARGE SCALE GENOMIC DNA]</scope>
    <source>
        <strain evidence="2 3">CTTW</strain>
    </source>
</reference>
<dbReference type="InterPro" id="IPR016181">
    <property type="entry name" value="Acyl_CoA_acyltransferase"/>
</dbReference>
<evidence type="ECO:0000313" key="2">
    <source>
        <dbReference type="EMBL" id="BCK00658.1"/>
    </source>
</evidence>
<accession>A0A7I8DSF5</accession>
<organism evidence="2 3">
    <name type="scientific">Anaerocolumna chitinilytica</name>
    <dbReference type="NCBI Taxonomy" id="1727145"/>
    <lineage>
        <taxon>Bacteria</taxon>
        <taxon>Bacillati</taxon>
        <taxon>Bacillota</taxon>
        <taxon>Clostridia</taxon>
        <taxon>Lachnospirales</taxon>
        <taxon>Lachnospiraceae</taxon>
        <taxon>Anaerocolumna</taxon>
    </lineage>
</organism>
<keyword evidence="3" id="KW-1185">Reference proteome</keyword>
<dbReference type="KEGG" id="acht:bsdcttw_36980"/>
<proteinExistence type="predicted"/>
<name>A0A7I8DSF5_9FIRM</name>
<dbReference type="SUPFAM" id="SSF55729">
    <property type="entry name" value="Acyl-CoA N-acyltransferases (Nat)"/>
    <property type="match status" value="1"/>
</dbReference>
<dbReference type="Gene3D" id="3.40.630.30">
    <property type="match status" value="1"/>
</dbReference>